<comment type="caution">
    <text evidence="2">The sequence shown here is derived from an EMBL/GenBank/DDBJ whole genome shotgun (WGS) entry which is preliminary data.</text>
</comment>
<organism evidence="2 3">
    <name type="scientific">Coprinellus micaceus</name>
    <name type="common">Glistening ink-cap mushroom</name>
    <name type="synonym">Coprinus micaceus</name>
    <dbReference type="NCBI Taxonomy" id="71717"/>
    <lineage>
        <taxon>Eukaryota</taxon>
        <taxon>Fungi</taxon>
        <taxon>Dikarya</taxon>
        <taxon>Basidiomycota</taxon>
        <taxon>Agaricomycotina</taxon>
        <taxon>Agaricomycetes</taxon>
        <taxon>Agaricomycetidae</taxon>
        <taxon>Agaricales</taxon>
        <taxon>Agaricineae</taxon>
        <taxon>Psathyrellaceae</taxon>
        <taxon>Coprinellus</taxon>
    </lineage>
</organism>
<protein>
    <recommendedName>
        <fullName evidence="4">Transmembrane protein</fullName>
    </recommendedName>
</protein>
<dbReference type="OrthoDB" id="3035007at2759"/>
<feature type="transmembrane region" description="Helical" evidence="1">
    <location>
        <begin position="92"/>
        <end position="116"/>
    </location>
</feature>
<keyword evidence="1" id="KW-0472">Membrane</keyword>
<dbReference type="EMBL" id="QPFP01000031">
    <property type="protein sequence ID" value="TEB28628.1"/>
    <property type="molecule type" value="Genomic_DNA"/>
</dbReference>
<evidence type="ECO:0000313" key="2">
    <source>
        <dbReference type="EMBL" id="TEB28628.1"/>
    </source>
</evidence>
<evidence type="ECO:0008006" key="4">
    <source>
        <dbReference type="Google" id="ProtNLM"/>
    </source>
</evidence>
<evidence type="ECO:0000256" key="1">
    <source>
        <dbReference type="SAM" id="Phobius"/>
    </source>
</evidence>
<reference evidence="2 3" key="1">
    <citation type="journal article" date="2019" name="Nat. Ecol. Evol.">
        <title>Megaphylogeny resolves global patterns of mushroom evolution.</title>
        <authorList>
            <person name="Varga T."/>
            <person name="Krizsan K."/>
            <person name="Foldi C."/>
            <person name="Dima B."/>
            <person name="Sanchez-Garcia M."/>
            <person name="Sanchez-Ramirez S."/>
            <person name="Szollosi G.J."/>
            <person name="Szarkandi J.G."/>
            <person name="Papp V."/>
            <person name="Albert L."/>
            <person name="Andreopoulos W."/>
            <person name="Angelini C."/>
            <person name="Antonin V."/>
            <person name="Barry K.W."/>
            <person name="Bougher N.L."/>
            <person name="Buchanan P."/>
            <person name="Buyck B."/>
            <person name="Bense V."/>
            <person name="Catcheside P."/>
            <person name="Chovatia M."/>
            <person name="Cooper J."/>
            <person name="Damon W."/>
            <person name="Desjardin D."/>
            <person name="Finy P."/>
            <person name="Geml J."/>
            <person name="Haridas S."/>
            <person name="Hughes K."/>
            <person name="Justo A."/>
            <person name="Karasinski D."/>
            <person name="Kautmanova I."/>
            <person name="Kiss B."/>
            <person name="Kocsube S."/>
            <person name="Kotiranta H."/>
            <person name="LaButti K.M."/>
            <person name="Lechner B.E."/>
            <person name="Liimatainen K."/>
            <person name="Lipzen A."/>
            <person name="Lukacs Z."/>
            <person name="Mihaltcheva S."/>
            <person name="Morgado L.N."/>
            <person name="Niskanen T."/>
            <person name="Noordeloos M.E."/>
            <person name="Ohm R.A."/>
            <person name="Ortiz-Santana B."/>
            <person name="Ovrebo C."/>
            <person name="Racz N."/>
            <person name="Riley R."/>
            <person name="Savchenko A."/>
            <person name="Shiryaev A."/>
            <person name="Soop K."/>
            <person name="Spirin V."/>
            <person name="Szebenyi C."/>
            <person name="Tomsovsky M."/>
            <person name="Tulloss R.E."/>
            <person name="Uehling J."/>
            <person name="Grigoriev I.V."/>
            <person name="Vagvolgyi C."/>
            <person name="Papp T."/>
            <person name="Martin F.M."/>
            <person name="Miettinen O."/>
            <person name="Hibbett D.S."/>
            <person name="Nagy L.G."/>
        </authorList>
    </citation>
    <scope>NUCLEOTIDE SEQUENCE [LARGE SCALE GENOMIC DNA]</scope>
    <source>
        <strain evidence="2 3">FP101781</strain>
    </source>
</reference>
<feature type="transmembrane region" description="Helical" evidence="1">
    <location>
        <begin position="187"/>
        <end position="207"/>
    </location>
</feature>
<feature type="transmembrane region" description="Helical" evidence="1">
    <location>
        <begin position="24"/>
        <end position="41"/>
    </location>
</feature>
<gene>
    <name evidence="2" type="ORF">FA13DRAFT_774572</name>
</gene>
<keyword evidence="1" id="KW-0812">Transmembrane</keyword>
<accession>A0A4Y7T3X0</accession>
<feature type="transmembrane region" description="Helical" evidence="1">
    <location>
        <begin position="62"/>
        <end position="80"/>
    </location>
</feature>
<dbReference type="Proteomes" id="UP000298030">
    <property type="component" value="Unassembled WGS sequence"/>
</dbReference>
<keyword evidence="1" id="KW-1133">Transmembrane helix</keyword>
<dbReference type="AlphaFoldDB" id="A0A4Y7T3X0"/>
<feature type="transmembrane region" description="Helical" evidence="1">
    <location>
        <begin position="123"/>
        <end position="147"/>
    </location>
</feature>
<evidence type="ECO:0000313" key="3">
    <source>
        <dbReference type="Proteomes" id="UP000298030"/>
    </source>
</evidence>
<proteinExistence type="predicted"/>
<keyword evidence="3" id="KW-1185">Reference proteome</keyword>
<name>A0A4Y7T3X0_COPMI</name>
<sequence length="259" mass="28423">MAVSEETIQALADAVAGWRLQECVYISFFCLYVYYVLTTMAEDVSIILPQKWNRGKTLHMTIRYGLIVFIAVQLISENYFLISPNACKALFIIWNLFNFVVKLTCNFTLGICLGALLQTNTLYLAAIVVLSCGVTLVNAVISVVSTIQYPAEPISPLDAELGYPCVVPSGEQWSALTIAYTGRDVRAYVNLVTTTLLSLMGVITLAVRYRGQGGRLIQVLRRDGGVYYLSLLAIRLAEAIVRTPTVVSVSALDGSPAYL</sequence>